<protein>
    <recommendedName>
        <fullName evidence="2">Casein kinase II subunit beta</fullName>
        <shortName evidence="2">CK II beta</shortName>
    </recommendedName>
</protein>
<dbReference type="GO" id="GO:0005737">
    <property type="term" value="C:cytoplasm"/>
    <property type="evidence" value="ECO:0007669"/>
    <property type="project" value="TreeGrafter"/>
</dbReference>
<proteinExistence type="inferred from homology"/>
<keyword evidence="5" id="KW-1185">Reference proteome</keyword>
<comment type="caution">
    <text evidence="4">The sequence shown here is derived from an EMBL/GenBank/DDBJ whole genome shotgun (WGS) entry which is preliminary data.</text>
</comment>
<dbReference type="InterPro" id="IPR035991">
    <property type="entry name" value="Casein_kinase_II_beta-like"/>
</dbReference>
<accession>A0A9W7FI79</accession>
<evidence type="ECO:0000256" key="2">
    <source>
        <dbReference type="RuleBase" id="RU361268"/>
    </source>
</evidence>
<comment type="similarity">
    <text evidence="1 2">Belongs to the casein kinase 2 subunit beta family.</text>
</comment>
<dbReference type="InterPro" id="IPR000704">
    <property type="entry name" value="Casein_kinase_II_reg-sub"/>
</dbReference>
<reference evidence="5" key="1">
    <citation type="journal article" date="2023" name="Commun. Biol.">
        <title>Genome analysis of Parmales, the sister group of diatoms, reveals the evolutionary specialization of diatoms from phago-mixotrophs to photoautotrophs.</title>
        <authorList>
            <person name="Ban H."/>
            <person name="Sato S."/>
            <person name="Yoshikawa S."/>
            <person name="Yamada K."/>
            <person name="Nakamura Y."/>
            <person name="Ichinomiya M."/>
            <person name="Sato N."/>
            <person name="Blanc-Mathieu R."/>
            <person name="Endo H."/>
            <person name="Kuwata A."/>
            <person name="Ogata H."/>
        </authorList>
    </citation>
    <scope>NUCLEOTIDE SEQUENCE [LARGE SCALE GENOMIC DNA]</scope>
    <source>
        <strain evidence="5">NIES 3699</strain>
    </source>
</reference>
<dbReference type="Gene3D" id="2.20.25.20">
    <property type="match status" value="1"/>
</dbReference>
<dbReference type="SUPFAM" id="SSF57798">
    <property type="entry name" value="Casein kinase II beta subunit"/>
    <property type="match status" value="2"/>
</dbReference>
<comment type="subunit">
    <text evidence="2">Tetramer of two alpha and two beta subunits.</text>
</comment>
<evidence type="ECO:0000313" key="4">
    <source>
        <dbReference type="EMBL" id="GMI12541.1"/>
    </source>
</evidence>
<evidence type="ECO:0000313" key="5">
    <source>
        <dbReference type="Proteomes" id="UP001165160"/>
    </source>
</evidence>
<dbReference type="AlphaFoldDB" id="A0A9W7FI79"/>
<dbReference type="EMBL" id="BRXX01000449">
    <property type="protein sequence ID" value="GMI12541.1"/>
    <property type="molecule type" value="Genomic_DNA"/>
</dbReference>
<dbReference type="Pfam" id="PF01214">
    <property type="entry name" value="CK_II_beta"/>
    <property type="match status" value="1"/>
</dbReference>
<dbReference type="PANTHER" id="PTHR11740">
    <property type="entry name" value="CASEIN KINASE II SUBUNIT BETA"/>
    <property type="match status" value="1"/>
</dbReference>
<dbReference type="Gene3D" id="1.10.1820.10">
    <property type="entry name" value="protein kinase ck2 holoenzyme, chain C, domain 1"/>
    <property type="match status" value="1"/>
</dbReference>
<name>A0A9W7FI79_9STRA</name>
<dbReference type="PRINTS" id="PR00472">
    <property type="entry name" value="CASNKINASEII"/>
</dbReference>
<sequence>MDAFNLYGLRAITPNFTSTLNTLLDRSPPTPLPPTIRLYGQIHSRYILTPPGLLQMSEKYLSGDFGFCPLLSCRSSSSERQRCLPTGLSDVCGTSSVKLYCPKCQNTFDTNLELPNIDGEEKRENGWGGVNDGEELGEIDGAHFGTSFVGSFFLGNPELVPEGKCVTVPPCMKVFGFKVHGSSVALQPSVREAYKRSTSKRLEADGDEGNRKKIKRN</sequence>
<dbReference type="SMART" id="SM01085">
    <property type="entry name" value="CK_II_beta"/>
    <property type="match status" value="1"/>
</dbReference>
<evidence type="ECO:0000256" key="3">
    <source>
        <dbReference type="SAM" id="MobiDB-lite"/>
    </source>
</evidence>
<dbReference type="PANTHER" id="PTHR11740:SF0">
    <property type="entry name" value="CASEIN KINASE II SUBUNIT BETA"/>
    <property type="match status" value="1"/>
</dbReference>
<dbReference type="InterPro" id="IPR016149">
    <property type="entry name" value="Casein_kin_II_reg-sub_N"/>
</dbReference>
<dbReference type="GO" id="GO:0019887">
    <property type="term" value="F:protein kinase regulator activity"/>
    <property type="evidence" value="ECO:0007669"/>
    <property type="project" value="InterPro"/>
</dbReference>
<evidence type="ECO:0000256" key="1">
    <source>
        <dbReference type="ARBA" id="ARBA00006941"/>
    </source>
</evidence>
<dbReference type="Proteomes" id="UP001165160">
    <property type="component" value="Unassembled WGS sequence"/>
</dbReference>
<feature type="compositionally biased region" description="Basic and acidic residues" evidence="3">
    <location>
        <begin position="195"/>
        <end position="211"/>
    </location>
</feature>
<dbReference type="GO" id="GO:0005956">
    <property type="term" value="C:protein kinase CK2 complex"/>
    <property type="evidence" value="ECO:0007669"/>
    <property type="project" value="UniProtKB-UniRule"/>
</dbReference>
<gene>
    <name evidence="4" type="ORF">TrVE_jg1333</name>
</gene>
<organism evidence="4 5">
    <name type="scientific">Triparma verrucosa</name>
    <dbReference type="NCBI Taxonomy" id="1606542"/>
    <lineage>
        <taxon>Eukaryota</taxon>
        <taxon>Sar</taxon>
        <taxon>Stramenopiles</taxon>
        <taxon>Ochrophyta</taxon>
        <taxon>Bolidophyceae</taxon>
        <taxon>Parmales</taxon>
        <taxon>Triparmaceae</taxon>
        <taxon>Triparma</taxon>
    </lineage>
</organism>
<feature type="region of interest" description="Disordered" evidence="3">
    <location>
        <begin position="195"/>
        <end position="217"/>
    </location>
</feature>